<proteinExistence type="inferred from homology"/>
<dbReference type="InterPro" id="IPR058163">
    <property type="entry name" value="LysR-type_TF_proteobact-type"/>
</dbReference>
<dbReference type="PROSITE" id="PS50931">
    <property type="entry name" value="HTH_LYSR"/>
    <property type="match status" value="1"/>
</dbReference>
<keyword evidence="7" id="KW-1185">Reference proteome</keyword>
<organism evidence="6 7">
    <name type="scientific">Jiella sonneratiae</name>
    <dbReference type="NCBI Taxonomy" id="2816856"/>
    <lineage>
        <taxon>Bacteria</taxon>
        <taxon>Pseudomonadati</taxon>
        <taxon>Pseudomonadota</taxon>
        <taxon>Alphaproteobacteria</taxon>
        <taxon>Hyphomicrobiales</taxon>
        <taxon>Aurantimonadaceae</taxon>
        <taxon>Jiella</taxon>
    </lineage>
</organism>
<dbReference type="SUPFAM" id="SSF46785">
    <property type="entry name" value="Winged helix' DNA-binding domain"/>
    <property type="match status" value="1"/>
</dbReference>
<dbReference type="SUPFAM" id="SSF53850">
    <property type="entry name" value="Periplasmic binding protein-like II"/>
    <property type="match status" value="1"/>
</dbReference>
<comment type="caution">
    <text evidence="6">The sequence shown here is derived from an EMBL/GenBank/DDBJ whole genome shotgun (WGS) entry which is preliminary data.</text>
</comment>
<feature type="domain" description="HTH lysR-type" evidence="5">
    <location>
        <begin position="7"/>
        <end position="64"/>
    </location>
</feature>
<dbReference type="PANTHER" id="PTHR30537">
    <property type="entry name" value="HTH-TYPE TRANSCRIPTIONAL REGULATOR"/>
    <property type="match status" value="1"/>
</dbReference>
<protein>
    <submittedName>
        <fullName evidence="6">LysR family transcriptional regulator</fullName>
    </submittedName>
</protein>
<gene>
    <name evidence="6" type="ORF">J1C47_21305</name>
</gene>
<dbReference type="Gene3D" id="1.10.10.10">
    <property type="entry name" value="Winged helix-like DNA-binding domain superfamily/Winged helix DNA-binding domain"/>
    <property type="match status" value="1"/>
</dbReference>
<evidence type="ECO:0000313" key="7">
    <source>
        <dbReference type="Proteomes" id="UP000664288"/>
    </source>
</evidence>
<evidence type="ECO:0000256" key="3">
    <source>
        <dbReference type="ARBA" id="ARBA00023125"/>
    </source>
</evidence>
<evidence type="ECO:0000313" key="6">
    <source>
        <dbReference type="EMBL" id="MBO0906195.1"/>
    </source>
</evidence>
<evidence type="ECO:0000256" key="2">
    <source>
        <dbReference type="ARBA" id="ARBA00023015"/>
    </source>
</evidence>
<dbReference type="InterPro" id="IPR000847">
    <property type="entry name" value="LysR_HTH_N"/>
</dbReference>
<comment type="similarity">
    <text evidence="1">Belongs to the LysR transcriptional regulatory family.</text>
</comment>
<keyword evidence="2" id="KW-0805">Transcription regulation</keyword>
<dbReference type="PRINTS" id="PR00039">
    <property type="entry name" value="HTHLYSR"/>
</dbReference>
<keyword evidence="4" id="KW-0804">Transcription</keyword>
<dbReference type="InterPro" id="IPR036388">
    <property type="entry name" value="WH-like_DNA-bd_sf"/>
</dbReference>
<keyword evidence="3" id="KW-0238">DNA-binding</keyword>
<sequence length="307" mass="32606">MRRSYTPTIGELQAFRALAQAGSATSAAQTLGLTQSAVSRSLQSLEERLGVRLFHRVRQRLGLSDAGRAFLRDAERILAEIDGAVLTVMSFGGREKLLRLKVLPTFASTWLIPRLKSFAAIAPEITLDVTSALGPVDFSRDPADAAIQRLELRSRGAEAIALLDETLIVVACPEVAGGAGALDDAAIAKLPLLQQATRPDLWLAFFQEARMDAVSILRGPRFEHFGMVLAAARAGLGAALVPEILVAPDLAAGTLVRASPRTMDGGSPYGLIFPPERADNDGFRLFRDWLIAEARGGADPAGAGNGA</sequence>
<reference evidence="6 7" key="1">
    <citation type="submission" date="2021-03" db="EMBL/GenBank/DDBJ databases">
        <title>Whole genome sequence of Jiella sp. MQZ13P-4.</title>
        <authorList>
            <person name="Tuo L."/>
        </authorList>
    </citation>
    <scope>NUCLEOTIDE SEQUENCE [LARGE SCALE GENOMIC DNA]</scope>
    <source>
        <strain evidence="6 7">MQZ13P-4</strain>
    </source>
</reference>
<dbReference type="Pfam" id="PF03466">
    <property type="entry name" value="LysR_substrate"/>
    <property type="match status" value="1"/>
</dbReference>
<evidence type="ECO:0000256" key="1">
    <source>
        <dbReference type="ARBA" id="ARBA00009437"/>
    </source>
</evidence>
<dbReference type="InterPro" id="IPR005119">
    <property type="entry name" value="LysR_subst-bd"/>
</dbReference>
<dbReference type="RefSeq" id="WP_207352827.1">
    <property type="nucleotide sequence ID" value="NZ_JAFMPY010000033.1"/>
</dbReference>
<dbReference type="Proteomes" id="UP000664288">
    <property type="component" value="Unassembled WGS sequence"/>
</dbReference>
<dbReference type="Gene3D" id="3.40.190.10">
    <property type="entry name" value="Periplasmic binding protein-like II"/>
    <property type="match status" value="2"/>
</dbReference>
<name>A0ABS3J941_9HYPH</name>
<dbReference type="EMBL" id="JAFMPY010000033">
    <property type="protein sequence ID" value="MBO0906195.1"/>
    <property type="molecule type" value="Genomic_DNA"/>
</dbReference>
<accession>A0ABS3J941</accession>
<evidence type="ECO:0000256" key="4">
    <source>
        <dbReference type="ARBA" id="ARBA00023163"/>
    </source>
</evidence>
<dbReference type="InterPro" id="IPR036390">
    <property type="entry name" value="WH_DNA-bd_sf"/>
</dbReference>
<dbReference type="Pfam" id="PF00126">
    <property type="entry name" value="HTH_1"/>
    <property type="match status" value="1"/>
</dbReference>
<dbReference type="PANTHER" id="PTHR30537:SF26">
    <property type="entry name" value="GLYCINE CLEAVAGE SYSTEM TRANSCRIPTIONAL ACTIVATOR"/>
    <property type="match status" value="1"/>
</dbReference>
<evidence type="ECO:0000259" key="5">
    <source>
        <dbReference type="PROSITE" id="PS50931"/>
    </source>
</evidence>